<accession>A0A9X1SY99</accession>
<evidence type="ECO:0008006" key="5">
    <source>
        <dbReference type="Google" id="ProtNLM"/>
    </source>
</evidence>
<feature type="signal peptide" evidence="2">
    <location>
        <begin position="1"/>
        <end position="26"/>
    </location>
</feature>
<dbReference type="RefSeq" id="WP_231449720.1">
    <property type="nucleotide sequence ID" value="NZ_JAJOMB010000035.1"/>
</dbReference>
<evidence type="ECO:0000256" key="2">
    <source>
        <dbReference type="SAM" id="SignalP"/>
    </source>
</evidence>
<gene>
    <name evidence="3" type="ORF">LR394_38845</name>
</gene>
<protein>
    <recommendedName>
        <fullName evidence="5">Secreted protein</fullName>
    </recommendedName>
</protein>
<proteinExistence type="predicted"/>
<reference evidence="3" key="1">
    <citation type="submission" date="2021-11" db="EMBL/GenBank/DDBJ databases">
        <title>Streptomyces corallinus and Kineosporia corallina sp. nov., two new coral-derived marine actinobacteria.</title>
        <authorList>
            <person name="Buangrab K."/>
            <person name="Sutthacheep M."/>
            <person name="Yeemin T."/>
            <person name="Harunari E."/>
            <person name="Igarashi Y."/>
            <person name="Sripreechasak P."/>
            <person name="Kanchanasin P."/>
            <person name="Tanasupawat S."/>
            <person name="Phongsopitanun W."/>
        </authorList>
    </citation>
    <scope>NUCLEOTIDE SEQUENCE</scope>
    <source>
        <strain evidence="3">JCM 31032</strain>
    </source>
</reference>
<dbReference type="AlphaFoldDB" id="A0A9X1SY99"/>
<name>A0A9X1SY99_9ACTN</name>
<evidence type="ECO:0000256" key="1">
    <source>
        <dbReference type="SAM" id="MobiDB-lite"/>
    </source>
</evidence>
<organism evidence="3 4">
    <name type="scientific">Kineosporia babensis</name>
    <dbReference type="NCBI Taxonomy" id="499548"/>
    <lineage>
        <taxon>Bacteria</taxon>
        <taxon>Bacillati</taxon>
        <taxon>Actinomycetota</taxon>
        <taxon>Actinomycetes</taxon>
        <taxon>Kineosporiales</taxon>
        <taxon>Kineosporiaceae</taxon>
        <taxon>Kineosporia</taxon>
    </lineage>
</organism>
<sequence length="211" mass="22121">MIRRTSLATVPLLAVAALLASCSSNTQNTPLDPATSSAATATAQPPTSSLPATSENGPAGTDQAWNGADDVVHAGTAPAFPEDLAGWSLEQEWTETPRAFEDQWSSLCGPNRCSGYPATMNGCGTHRFLFRWRSLGLPVVSSSSWASTSDLDTTDSQPLLNTELGQTPAATSGWAELNGCSQLTFTLPTQPEGQSTLVDVAVSIQEWIPAP</sequence>
<dbReference type="Proteomes" id="UP001138997">
    <property type="component" value="Unassembled WGS sequence"/>
</dbReference>
<dbReference type="PROSITE" id="PS51257">
    <property type="entry name" value="PROKAR_LIPOPROTEIN"/>
    <property type="match status" value="1"/>
</dbReference>
<feature type="region of interest" description="Disordered" evidence="1">
    <location>
        <begin position="27"/>
        <end position="66"/>
    </location>
</feature>
<evidence type="ECO:0000313" key="3">
    <source>
        <dbReference type="EMBL" id="MCD5316871.1"/>
    </source>
</evidence>
<keyword evidence="4" id="KW-1185">Reference proteome</keyword>
<dbReference type="EMBL" id="JAJOMB010000035">
    <property type="protein sequence ID" value="MCD5316871.1"/>
    <property type="molecule type" value="Genomic_DNA"/>
</dbReference>
<feature type="compositionally biased region" description="Low complexity" evidence="1">
    <location>
        <begin position="29"/>
        <end position="54"/>
    </location>
</feature>
<evidence type="ECO:0000313" key="4">
    <source>
        <dbReference type="Proteomes" id="UP001138997"/>
    </source>
</evidence>
<keyword evidence="2" id="KW-0732">Signal</keyword>
<comment type="caution">
    <text evidence="3">The sequence shown here is derived from an EMBL/GenBank/DDBJ whole genome shotgun (WGS) entry which is preliminary data.</text>
</comment>
<feature type="chain" id="PRO_5040829257" description="Secreted protein" evidence="2">
    <location>
        <begin position="27"/>
        <end position="211"/>
    </location>
</feature>